<dbReference type="EMBL" id="CAJNOC010000804">
    <property type="protein sequence ID" value="CAF0804824.1"/>
    <property type="molecule type" value="Genomic_DNA"/>
</dbReference>
<feature type="chain" id="PRO_5033021581" evidence="2">
    <location>
        <begin position="25"/>
        <end position="624"/>
    </location>
</feature>
<accession>A0A813T167</accession>
<evidence type="ECO:0000313" key="4">
    <source>
        <dbReference type="Proteomes" id="UP000663879"/>
    </source>
</evidence>
<feature type="region of interest" description="Disordered" evidence="1">
    <location>
        <begin position="586"/>
        <end position="613"/>
    </location>
</feature>
<feature type="signal peptide" evidence="2">
    <location>
        <begin position="1"/>
        <end position="24"/>
    </location>
</feature>
<comment type="caution">
    <text evidence="3">The sequence shown here is derived from an EMBL/GenBank/DDBJ whole genome shotgun (WGS) entry which is preliminary data.</text>
</comment>
<reference evidence="3" key="1">
    <citation type="submission" date="2021-02" db="EMBL/GenBank/DDBJ databases">
        <authorList>
            <person name="Nowell W R."/>
        </authorList>
    </citation>
    <scope>NUCLEOTIDE SEQUENCE</scope>
    <source>
        <strain evidence="3">Ploen Becks lab</strain>
    </source>
</reference>
<name>A0A813T167_9BILA</name>
<proteinExistence type="predicted"/>
<dbReference type="Proteomes" id="UP000663879">
    <property type="component" value="Unassembled WGS sequence"/>
</dbReference>
<feature type="compositionally biased region" description="Basic and acidic residues" evidence="1">
    <location>
        <begin position="240"/>
        <end position="249"/>
    </location>
</feature>
<organism evidence="3 4">
    <name type="scientific">Brachionus calyciflorus</name>
    <dbReference type="NCBI Taxonomy" id="104777"/>
    <lineage>
        <taxon>Eukaryota</taxon>
        <taxon>Metazoa</taxon>
        <taxon>Spiralia</taxon>
        <taxon>Gnathifera</taxon>
        <taxon>Rotifera</taxon>
        <taxon>Eurotatoria</taxon>
        <taxon>Monogononta</taxon>
        <taxon>Pseudotrocha</taxon>
        <taxon>Ploima</taxon>
        <taxon>Brachionidae</taxon>
        <taxon>Brachionus</taxon>
    </lineage>
</organism>
<evidence type="ECO:0000256" key="2">
    <source>
        <dbReference type="SAM" id="SignalP"/>
    </source>
</evidence>
<sequence>MRFLSITLLAIFSLVVLLSTSITCDDVDSENSASSENESVSPLTTTKPEEAQSSSKQITKKQKSKNFLNILNFFKQKSSNKTDIKTTKRSKGIFKHRLVTKSYDFTNPNSTDSNEEAGRCPFGCKHCKGGSCKLHKCKHSSKYEAYEIDHLKEESQYEKIFKRSLISMLKKKIFEETNNKNQLSKNYSGIELDNSNDNKTSLNDLVSTKIRNFLKISNSKNYELTDMNSTINNYGAEPNENSKEDKNLDSNEIQPGNKEFKPKADSFFAPNMIINKLRERFAPTNMKNAEINQGAKNPNQIEVGPDGNLNGNPMSDGNGMDPNGPPMGGGPGMDPNGPPMGGGPGMDPNGNPMGAGPGMDPNGPPMGGGPGAGGPGGPGSPNSGAGPSPGGGPGGPAGGGPSNGGPGGASGPVGPGGPTGGSSGSSGAGNGGPSGGALQPGSNLKPGAFNSNKYQPIIFSNFKKPNRFGKNQTNSKIDKKKNANKKNVQKQMMQKDKKKALSQQKKLKKQQANEIKQAKMRGKKQKQMMQKDKKRVQVQQKKLKNKINFQQKQNLKKHKMAKQMHINKKARIVNNQKLYRPNINKNRLGRKPMASSFYKPNPMTNRFRPHNFGRMRMPYRGRYG</sequence>
<feature type="compositionally biased region" description="Gly residues" evidence="1">
    <location>
        <begin position="387"/>
        <end position="435"/>
    </location>
</feature>
<feature type="compositionally biased region" description="Low complexity" evidence="1">
    <location>
        <begin position="346"/>
        <end position="361"/>
    </location>
</feature>
<feature type="region of interest" description="Disordered" evidence="1">
    <location>
        <begin position="291"/>
        <end position="496"/>
    </location>
</feature>
<feature type="compositionally biased region" description="Low complexity" evidence="1">
    <location>
        <begin position="30"/>
        <end position="41"/>
    </location>
</feature>
<feature type="compositionally biased region" description="Polar residues" evidence="1">
    <location>
        <begin position="291"/>
        <end position="300"/>
    </location>
</feature>
<evidence type="ECO:0000313" key="3">
    <source>
        <dbReference type="EMBL" id="CAF0804824.1"/>
    </source>
</evidence>
<dbReference type="AlphaFoldDB" id="A0A813T167"/>
<feature type="compositionally biased region" description="Gly residues" evidence="1">
    <location>
        <begin position="365"/>
        <end position="379"/>
    </location>
</feature>
<evidence type="ECO:0000256" key="1">
    <source>
        <dbReference type="SAM" id="MobiDB-lite"/>
    </source>
</evidence>
<keyword evidence="4" id="KW-1185">Reference proteome</keyword>
<protein>
    <submittedName>
        <fullName evidence="3">Uncharacterized protein</fullName>
    </submittedName>
</protein>
<keyword evidence="2" id="KW-0732">Signal</keyword>
<feature type="region of interest" description="Disordered" evidence="1">
    <location>
        <begin position="28"/>
        <end position="61"/>
    </location>
</feature>
<gene>
    <name evidence="3" type="ORF">OXX778_LOCUS6660</name>
</gene>
<feature type="region of interest" description="Disordered" evidence="1">
    <location>
        <begin position="232"/>
        <end position="264"/>
    </location>
</feature>